<feature type="compositionally biased region" description="Basic and acidic residues" evidence="1">
    <location>
        <begin position="646"/>
        <end position="661"/>
    </location>
</feature>
<feature type="compositionally biased region" description="Polar residues" evidence="1">
    <location>
        <begin position="757"/>
        <end position="767"/>
    </location>
</feature>
<feature type="compositionally biased region" description="Basic and acidic residues" evidence="1">
    <location>
        <begin position="433"/>
        <end position="444"/>
    </location>
</feature>
<comment type="caution">
    <text evidence="2">The sequence shown here is derived from an EMBL/GenBank/DDBJ whole genome shotgun (WGS) entry which is preliminary data.</text>
</comment>
<feature type="compositionally biased region" description="Low complexity" evidence="1">
    <location>
        <begin position="1286"/>
        <end position="1298"/>
    </location>
</feature>
<gene>
    <name evidence="2" type="ORF">FGG08_002774</name>
</gene>
<feature type="compositionally biased region" description="Polar residues" evidence="1">
    <location>
        <begin position="190"/>
        <end position="201"/>
    </location>
</feature>
<feature type="region of interest" description="Disordered" evidence="1">
    <location>
        <begin position="955"/>
        <end position="1179"/>
    </location>
</feature>
<feature type="compositionally biased region" description="Low complexity" evidence="1">
    <location>
        <begin position="418"/>
        <end position="429"/>
    </location>
</feature>
<evidence type="ECO:0000313" key="3">
    <source>
        <dbReference type="Proteomes" id="UP000698800"/>
    </source>
</evidence>
<evidence type="ECO:0000256" key="1">
    <source>
        <dbReference type="SAM" id="MobiDB-lite"/>
    </source>
</evidence>
<feature type="compositionally biased region" description="Basic residues" evidence="1">
    <location>
        <begin position="1"/>
        <end position="11"/>
    </location>
</feature>
<feature type="compositionally biased region" description="Low complexity" evidence="1">
    <location>
        <begin position="481"/>
        <end position="492"/>
    </location>
</feature>
<dbReference type="Proteomes" id="UP000698800">
    <property type="component" value="Unassembled WGS sequence"/>
</dbReference>
<name>A0A9P8I8I1_9PEZI</name>
<reference evidence="2" key="1">
    <citation type="submission" date="2021-03" db="EMBL/GenBank/DDBJ databases">
        <title>Comparative genomics and phylogenomic investigation of the class Geoglossomycetes provide insights into ecological specialization and systematics.</title>
        <authorList>
            <person name="Melie T."/>
            <person name="Pirro S."/>
            <person name="Miller A.N."/>
            <person name="Quandt A."/>
        </authorList>
    </citation>
    <scope>NUCLEOTIDE SEQUENCE</scope>
    <source>
        <strain evidence="2">GBOQ0MN5Z8</strain>
    </source>
</reference>
<sequence length="1338" mass="144068">MMHRLRTRKKAKEASFAPRRPSDESEVPSISSLGGKPFKWSKGQQTEAKPEFDLAHALPPTDDFRTSLLMPKMSARFSMLREQDDPSTKIGKANDDSVLSLKRSSRYGEFGVSSGPWTPGGTGTGLADIMEVSSIRGSIRPPFANSNGSSEDICTDDDSSHGGGVMARSRGGEGNNLFGGRQKVYKIPTGASSSKNLSSAGGDQDHHRGMGGKFVYENDVAMSSFQRLRETEREREREMDRKDEEAEFQRRSEHQHTDRSNSPPLSDYNKNRETSSSTTSGPFNTRVSTAATSITSQNPPSIYGGNSQALGNPPALPSTSSGPQGTPAVERSATKSRRPLYEQGLDQHLHEQQSHAINKLDILSRQRTANGGTPQSQSPSLNHTGSASNLNERHDRPMSPTTNADTIRMRIPSPPPTSAYTTGASSSGTIETSLDKYNTEESSPHKASGQGRNGPQSKPLNMGSNGVSNPWSASSGQTSDGGATATMFGAFARQRKQYDEQQYSQRQIQMQVGREARLPPRAPPPQTPAPSPPPAARARGDASAAYRSRSSSSTQRQYPPSAEPSPRKMTQTPDMSRPRANISDTAQSNGTFTFLDVSSPETEDVSSFPHHSTKSGRKPDGRYNQHFPPQVQREPLSEHPANLRIPDSRNEPVREVTREDSVIPTSDPRGHKGAVPDNIKSSDEEGNDSPTLGPDGGLNLLVRRHLRSDSGVSSVYGGVVSSYYGTSTSGTNGTRNSRSGPAPGVNKDMSTRESRTTEQSLGSSSGNPFEFEDWDGGYFAEAESNSSISPTGPGVANGSVPPPVSVGSKLHQEQRVAGKSDEPARGGLAGESGMGGRHMSKASTDTQRERDDFASELAQRRKKIQENLRNYNEKERSMSPVSGSPAGTPAMEYTEKLPFRAGSPFGVLNPKSNRVPEGPLKAKKLLGLGVNGINGSPRAEDDYWRREEERMLHEVVKAPKIPPNQLTPQIKATPEFVQPPNPSKAGRQGPPGREETRHDEFVFDLKNRSTPRPSRPSSSSPSSVRERSGSENSLGAKNRDIKYRDDLQRAMAIGVGSSASQMEDPHAGRKFSDPSRPTLETSQHAYTPGSGSATSVSGRSRSNSKSTFPGAFDSNDMLAFQTTGMPPRPSPSPITPFSANSTPPLYETPITSAVPTPTKGTGPGFQSTARVPSSRKKSINKADISEPIFVSATSTITTVNLPPGASLKNGSDAPPPVPPLNPRRRRLTTTQTVFGAFSRNEKSDNPPMPIAQPSPSEERSTFSADEESSRPKLRTKLRKSSSEGGNMNARARQQAMMAPSPAMPVFPGTPMAPSPVVPTYPNNANTIPPQRIAEGGMF</sequence>
<feature type="region of interest" description="Disordered" evidence="1">
    <location>
        <begin position="138"/>
        <end position="344"/>
    </location>
</feature>
<evidence type="ECO:0000313" key="2">
    <source>
        <dbReference type="EMBL" id="KAH0542820.1"/>
    </source>
</evidence>
<feature type="compositionally biased region" description="Pro residues" evidence="1">
    <location>
        <begin position="520"/>
        <end position="535"/>
    </location>
</feature>
<feature type="compositionally biased region" description="Basic and acidic residues" evidence="1">
    <location>
        <begin position="810"/>
        <end position="824"/>
    </location>
</feature>
<proteinExistence type="predicted"/>
<feature type="compositionally biased region" description="Polar residues" evidence="1">
    <location>
        <begin position="1139"/>
        <end position="1171"/>
    </location>
</feature>
<dbReference type="OrthoDB" id="5335210at2759"/>
<feature type="region of interest" description="Disordered" evidence="1">
    <location>
        <begin position="1193"/>
        <end position="1310"/>
    </location>
</feature>
<feature type="region of interest" description="Disordered" evidence="1">
    <location>
        <begin position="368"/>
        <end position="893"/>
    </location>
</feature>
<dbReference type="EMBL" id="JAGHQL010000045">
    <property type="protein sequence ID" value="KAH0542820.1"/>
    <property type="molecule type" value="Genomic_DNA"/>
</dbReference>
<feature type="compositionally biased region" description="Low complexity" evidence="1">
    <location>
        <begin position="1089"/>
        <end position="1106"/>
    </location>
</feature>
<feature type="compositionally biased region" description="Polar residues" evidence="1">
    <location>
        <begin position="368"/>
        <end position="390"/>
    </location>
</feature>
<feature type="compositionally biased region" description="Polar residues" evidence="1">
    <location>
        <begin position="453"/>
        <end position="480"/>
    </location>
</feature>
<feature type="compositionally biased region" description="Basic and acidic residues" evidence="1">
    <location>
        <begin position="1037"/>
        <end position="1048"/>
    </location>
</feature>
<feature type="compositionally biased region" description="Low complexity" evidence="1">
    <location>
        <begin position="541"/>
        <end position="560"/>
    </location>
</feature>
<protein>
    <submittedName>
        <fullName evidence="2">Uncharacterized protein</fullName>
    </submittedName>
</protein>
<feature type="compositionally biased region" description="Polar residues" evidence="1">
    <location>
        <begin position="500"/>
        <end position="510"/>
    </location>
</feature>
<feature type="compositionally biased region" description="Low complexity" evidence="1">
    <location>
        <begin position="1008"/>
        <end position="1023"/>
    </location>
</feature>
<feature type="compositionally biased region" description="Gly residues" evidence="1">
    <location>
        <begin position="827"/>
        <end position="836"/>
    </location>
</feature>
<keyword evidence="3" id="KW-1185">Reference proteome</keyword>
<feature type="compositionally biased region" description="Polar residues" evidence="1">
    <location>
        <begin position="274"/>
        <end position="310"/>
    </location>
</feature>
<feature type="compositionally biased region" description="Polar residues" evidence="1">
    <location>
        <begin position="582"/>
        <end position="592"/>
    </location>
</feature>
<feature type="compositionally biased region" description="Basic and acidic residues" evidence="1">
    <location>
        <begin position="1063"/>
        <end position="1073"/>
    </location>
</feature>
<organism evidence="2 3">
    <name type="scientific">Glutinoglossum americanum</name>
    <dbReference type="NCBI Taxonomy" id="1670608"/>
    <lineage>
        <taxon>Eukaryota</taxon>
        <taxon>Fungi</taxon>
        <taxon>Dikarya</taxon>
        <taxon>Ascomycota</taxon>
        <taxon>Pezizomycotina</taxon>
        <taxon>Geoglossomycetes</taxon>
        <taxon>Geoglossales</taxon>
        <taxon>Geoglossaceae</taxon>
        <taxon>Glutinoglossum</taxon>
    </lineage>
</organism>
<feature type="region of interest" description="Disordered" evidence="1">
    <location>
        <begin position="1"/>
        <end position="47"/>
    </location>
</feature>
<accession>A0A9P8I8I1</accession>
<feature type="compositionally biased region" description="Basic and acidic residues" evidence="1">
    <location>
        <begin position="992"/>
        <end position="1007"/>
    </location>
</feature>
<feature type="compositionally biased region" description="Low complexity" evidence="1">
    <location>
        <begin position="710"/>
        <end position="740"/>
    </location>
</feature>
<feature type="compositionally biased region" description="Basic and acidic residues" evidence="1">
    <location>
        <begin position="227"/>
        <end position="259"/>
    </location>
</feature>